<dbReference type="SUPFAM" id="SSF88659">
    <property type="entry name" value="Sigma3 and sigma4 domains of RNA polymerase sigma factors"/>
    <property type="match status" value="1"/>
</dbReference>
<keyword evidence="3" id="KW-0731">Sigma factor</keyword>
<dbReference type="GO" id="GO:0006352">
    <property type="term" value="P:DNA-templated transcription initiation"/>
    <property type="evidence" value="ECO:0007669"/>
    <property type="project" value="InterPro"/>
</dbReference>
<reference evidence="7 8" key="1">
    <citation type="submission" date="2019-02" db="EMBL/GenBank/DDBJ databases">
        <title>Deep-cultivation of Planctomycetes and their phenomic and genomic characterization uncovers novel biology.</title>
        <authorList>
            <person name="Wiegand S."/>
            <person name="Jogler M."/>
            <person name="Boedeker C."/>
            <person name="Pinto D."/>
            <person name="Vollmers J."/>
            <person name="Rivas-Marin E."/>
            <person name="Kohn T."/>
            <person name="Peeters S.H."/>
            <person name="Heuer A."/>
            <person name="Rast P."/>
            <person name="Oberbeckmann S."/>
            <person name="Bunk B."/>
            <person name="Jeske O."/>
            <person name="Meyerdierks A."/>
            <person name="Storesund J.E."/>
            <person name="Kallscheuer N."/>
            <person name="Luecker S."/>
            <person name="Lage O.M."/>
            <person name="Pohl T."/>
            <person name="Merkel B.J."/>
            <person name="Hornburger P."/>
            <person name="Mueller R.-W."/>
            <person name="Bruemmer F."/>
            <person name="Labrenz M."/>
            <person name="Spormann A.M."/>
            <person name="Op Den Camp H."/>
            <person name="Overmann J."/>
            <person name="Amann R."/>
            <person name="Jetten M.S.M."/>
            <person name="Mascher T."/>
            <person name="Medema M.H."/>
            <person name="Devos D.P."/>
            <person name="Kaster A.-K."/>
            <person name="Ovreas L."/>
            <person name="Rohde M."/>
            <person name="Galperin M.Y."/>
            <person name="Jogler C."/>
        </authorList>
    </citation>
    <scope>NUCLEOTIDE SEQUENCE [LARGE SCALE GENOMIC DNA]</scope>
    <source>
        <strain evidence="7 8">Pla52n</strain>
    </source>
</reference>
<dbReference type="EMBL" id="SJPN01000013">
    <property type="protein sequence ID" value="TWT91971.1"/>
    <property type="molecule type" value="Genomic_DNA"/>
</dbReference>
<evidence type="ECO:0000256" key="4">
    <source>
        <dbReference type="ARBA" id="ARBA00023125"/>
    </source>
</evidence>
<sequence length="200" mass="23081">MNSTKTDQLLHSIAGGDKRALETLLAEHRDYLRRLLEARMEPGLRQRMDPSDIIQETLLVASRRIDDYIERRPTSFRLWLRRKTLERLVDARRKHLADKRAINRESPLNDASSMAIAKYLHSERASAIAMRRELVDQVRDAMLKLSESDREILILRNAEHLSNSEVAEILEIEPKTASKRYGRAILKLGEQLSQMGVSRG</sequence>
<dbReference type="Gene3D" id="1.10.1740.10">
    <property type="match status" value="1"/>
</dbReference>
<dbReference type="Gene3D" id="1.10.10.10">
    <property type="entry name" value="Winged helix-like DNA-binding domain superfamily/Winged helix DNA-binding domain"/>
    <property type="match status" value="1"/>
</dbReference>
<keyword evidence="5" id="KW-0804">Transcription</keyword>
<evidence type="ECO:0000256" key="5">
    <source>
        <dbReference type="ARBA" id="ARBA00023163"/>
    </source>
</evidence>
<dbReference type="InterPro" id="IPR014284">
    <property type="entry name" value="RNA_pol_sigma-70_dom"/>
</dbReference>
<organism evidence="7 8">
    <name type="scientific">Stieleria varia</name>
    <dbReference type="NCBI Taxonomy" id="2528005"/>
    <lineage>
        <taxon>Bacteria</taxon>
        <taxon>Pseudomonadati</taxon>
        <taxon>Planctomycetota</taxon>
        <taxon>Planctomycetia</taxon>
        <taxon>Pirellulales</taxon>
        <taxon>Pirellulaceae</taxon>
        <taxon>Stieleria</taxon>
    </lineage>
</organism>
<keyword evidence="4" id="KW-0238">DNA-binding</keyword>
<dbReference type="InterPro" id="IPR013324">
    <property type="entry name" value="RNA_pol_sigma_r3/r4-like"/>
</dbReference>
<accession>A0A5C5ZYE4</accession>
<dbReference type="Proteomes" id="UP000320176">
    <property type="component" value="Unassembled WGS sequence"/>
</dbReference>
<dbReference type="InterPro" id="IPR039425">
    <property type="entry name" value="RNA_pol_sigma-70-like"/>
</dbReference>
<dbReference type="SUPFAM" id="SSF88946">
    <property type="entry name" value="Sigma2 domain of RNA polymerase sigma factors"/>
    <property type="match status" value="1"/>
</dbReference>
<dbReference type="InterPro" id="IPR013325">
    <property type="entry name" value="RNA_pol_sigma_r2"/>
</dbReference>
<feature type="domain" description="RNA polymerase sigma factor 70 region 4 type 2" evidence="6">
    <location>
        <begin position="137"/>
        <end position="188"/>
    </location>
</feature>
<dbReference type="InterPro" id="IPR036388">
    <property type="entry name" value="WH-like_DNA-bd_sf"/>
</dbReference>
<dbReference type="PANTHER" id="PTHR43133">
    <property type="entry name" value="RNA POLYMERASE ECF-TYPE SIGMA FACTO"/>
    <property type="match status" value="1"/>
</dbReference>
<keyword evidence="2" id="KW-0805">Transcription regulation</keyword>
<comment type="similarity">
    <text evidence="1">Belongs to the sigma-70 factor family. ECF subfamily.</text>
</comment>
<dbReference type="GO" id="GO:0003677">
    <property type="term" value="F:DNA binding"/>
    <property type="evidence" value="ECO:0007669"/>
    <property type="project" value="UniProtKB-KW"/>
</dbReference>
<comment type="caution">
    <text evidence="7">The sequence shown here is derived from an EMBL/GenBank/DDBJ whole genome shotgun (WGS) entry which is preliminary data.</text>
</comment>
<keyword evidence="8" id="KW-1185">Reference proteome</keyword>
<dbReference type="PANTHER" id="PTHR43133:SF8">
    <property type="entry name" value="RNA POLYMERASE SIGMA FACTOR HI_1459-RELATED"/>
    <property type="match status" value="1"/>
</dbReference>
<dbReference type="GO" id="GO:0016987">
    <property type="term" value="F:sigma factor activity"/>
    <property type="evidence" value="ECO:0007669"/>
    <property type="project" value="UniProtKB-KW"/>
</dbReference>
<evidence type="ECO:0000256" key="1">
    <source>
        <dbReference type="ARBA" id="ARBA00010641"/>
    </source>
</evidence>
<dbReference type="InterPro" id="IPR013249">
    <property type="entry name" value="RNA_pol_sigma70_r4_t2"/>
</dbReference>
<protein>
    <submittedName>
        <fullName evidence="7">RNA polymerase sigma factor CnrH</fullName>
    </submittedName>
</protein>
<evidence type="ECO:0000259" key="6">
    <source>
        <dbReference type="Pfam" id="PF08281"/>
    </source>
</evidence>
<evidence type="ECO:0000256" key="2">
    <source>
        <dbReference type="ARBA" id="ARBA00023015"/>
    </source>
</evidence>
<dbReference type="RefSeq" id="WP_146523354.1">
    <property type="nucleotide sequence ID" value="NZ_CP151726.1"/>
</dbReference>
<gene>
    <name evidence="7" type="primary">cnrH_5</name>
    <name evidence="7" type="ORF">Pla52n_64440</name>
</gene>
<evidence type="ECO:0000313" key="8">
    <source>
        <dbReference type="Proteomes" id="UP000320176"/>
    </source>
</evidence>
<evidence type="ECO:0000313" key="7">
    <source>
        <dbReference type="EMBL" id="TWT91971.1"/>
    </source>
</evidence>
<name>A0A5C5ZYE4_9BACT</name>
<proteinExistence type="inferred from homology"/>
<dbReference type="NCBIfam" id="TIGR02937">
    <property type="entry name" value="sigma70-ECF"/>
    <property type="match status" value="1"/>
</dbReference>
<dbReference type="AlphaFoldDB" id="A0A5C5ZYE4"/>
<dbReference type="Pfam" id="PF08281">
    <property type="entry name" value="Sigma70_r4_2"/>
    <property type="match status" value="1"/>
</dbReference>
<dbReference type="OrthoDB" id="278923at2"/>
<evidence type="ECO:0000256" key="3">
    <source>
        <dbReference type="ARBA" id="ARBA00023082"/>
    </source>
</evidence>